<comment type="caution">
    <text evidence="1">The sequence shown here is derived from an EMBL/GenBank/DDBJ whole genome shotgun (WGS) entry which is preliminary data.</text>
</comment>
<reference evidence="1 2" key="1">
    <citation type="journal article" date="2019" name="Sci. Rep.">
        <title>Orb-weaving spider Araneus ventricosus genome elucidates the spidroin gene catalogue.</title>
        <authorList>
            <person name="Kono N."/>
            <person name="Nakamura H."/>
            <person name="Ohtoshi R."/>
            <person name="Moran D.A.P."/>
            <person name="Shinohara A."/>
            <person name="Yoshida Y."/>
            <person name="Fujiwara M."/>
            <person name="Mori M."/>
            <person name="Tomita M."/>
            <person name="Arakawa K."/>
        </authorList>
    </citation>
    <scope>NUCLEOTIDE SEQUENCE [LARGE SCALE GENOMIC DNA]</scope>
</reference>
<sequence length="116" mass="12877">MKIQSSSRAPIEKPHKSFKNLISILLCDHITRIKDLQTFTAVQHDSFKHKDSTSITVIDFLYVGGMVAALKFFSDGDLSIITLCTESQIISKDDMVPILLCPEMAILSSQKSGSFL</sequence>
<dbReference type="Proteomes" id="UP000499080">
    <property type="component" value="Unassembled WGS sequence"/>
</dbReference>
<name>A0A4Y2BHH5_ARAVE</name>
<proteinExistence type="predicted"/>
<gene>
    <name evidence="1" type="ORF">AVEN_184401_1</name>
</gene>
<organism evidence="1 2">
    <name type="scientific">Araneus ventricosus</name>
    <name type="common">Orbweaver spider</name>
    <name type="synonym">Epeira ventricosa</name>
    <dbReference type="NCBI Taxonomy" id="182803"/>
    <lineage>
        <taxon>Eukaryota</taxon>
        <taxon>Metazoa</taxon>
        <taxon>Ecdysozoa</taxon>
        <taxon>Arthropoda</taxon>
        <taxon>Chelicerata</taxon>
        <taxon>Arachnida</taxon>
        <taxon>Araneae</taxon>
        <taxon>Araneomorphae</taxon>
        <taxon>Entelegynae</taxon>
        <taxon>Araneoidea</taxon>
        <taxon>Araneidae</taxon>
        <taxon>Araneus</taxon>
    </lineage>
</organism>
<protein>
    <submittedName>
        <fullName evidence="1">Uncharacterized protein</fullName>
    </submittedName>
</protein>
<evidence type="ECO:0000313" key="1">
    <source>
        <dbReference type="EMBL" id="GBL91009.1"/>
    </source>
</evidence>
<accession>A0A4Y2BHH5</accession>
<keyword evidence="2" id="KW-1185">Reference proteome</keyword>
<dbReference type="EMBL" id="BGPR01000076">
    <property type="protein sequence ID" value="GBL91009.1"/>
    <property type="molecule type" value="Genomic_DNA"/>
</dbReference>
<evidence type="ECO:0000313" key="2">
    <source>
        <dbReference type="Proteomes" id="UP000499080"/>
    </source>
</evidence>
<dbReference type="AlphaFoldDB" id="A0A4Y2BHH5"/>